<evidence type="ECO:0000313" key="9">
    <source>
        <dbReference type="EMBL" id="TDQ82995.1"/>
    </source>
</evidence>
<evidence type="ECO:0000313" key="10">
    <source>
        <dbReference type="Proteomes" id="UP000295783"/>
    </source>
</evidence>
<dbReference type="InterPro" id="IPR045621">
    <property type="entry name" value="BPD_transp_1_N"/>
</dbReference>
<dbReference type="AlphaFoldDB" id="A0A4R6WPH3"/>
<dbReference type="GO" id="GO:0005886">
    <property type="term" value="C:plasma membrane"/>
    <property type="evidence" value="ECO:0007669"/>
    <property type="project" value="UniProtKB-SubCell"/>
</dbReference>
<dbReference type="InterPro" id="IPR035906">
    <property type="entry name" value="MetI-like_sf"/>
</dbReference>
<keyword evidence="4 7" id="KW-0812">Transmembrane</keyword>
<accession>A0A4R6WPH3</accession>
<dbReference type="Proteomes" id="UP000295783">
    <property type="component" value="Unassembled WGS sequence"/>
</dbReference>
<dbReference type="Pfam" id="PF19300">
    <property type="entry name" value="BPD_transp_1_N"/>
    <property type="match status" value="1"/>
</dbReference>
<evidence type="ECO:0000256" key="3">
    <source>
        <dbReference type="ARBA" id="ARBA00022475"/>
    </source>
</evidence>
<dbReference type="PROSITE" id="PS50928">
    <property type="entry name" value="ABC_TM1"/>
    <property type="match status" value="1"/>
</dbReference>
<dbReference type="InterPro" id="IPR000515">
    <property type="entry name" value="MetI-like"/>
</dbReference>
<dbReference type="Pfam" id="PF00528">
    <property type="entry name" value="BPD_transp_1"/>
    <property type="match status" value="1"/>
</dbReference>
<comment type="caution">
    <text evidence="9">The sequence shown here is derived from an EMBL/GenBank/DDBJ whole genome shotgun (WGS) entry which is preliminary data.</text>
</comment>
<gene>
    <name evidence="9" type="ORF">A8950_1277</name>
</gene>
<evidence type="ECO:0000256" key="5">
    <source>
        <dbReference type="ARBA" id="ARBA00022989"/>
    </source>
</evidence>
<evidence type="ECO:0000256" key="7">
    <source>
        <dbReference type="RuleBase" id="RU363032"/>
    </source>
</evidence>
<dbReference type="Gene3D" id="1.10.3720.10">
    <property type="entry name" value="MetI-like"/>
    <property type="match status" value="1"/>
</dbReference>
<evidence type="ECO:0000256" key="2">
    <source>
        <dbReference type="ARBA" id="ARBA00022448"/>
    </source>
</evidence>
<reference evidence="9 10" key="1">
    <citation type="submission" date="2019-03" db="EMBL/GenBank/DDBJ databases">
        <title>Genomic Encyclopedia of Type Strains, Phase III (KMG-III): the genomes of soil and plant-associated and newly described type strains.</title>
        <authorList>
            <person name="Whitman W."/>
        </authorList>
    </citation>
    <scope>NUCLEOTIDE SEQUENCE [LARGE SCALE GENOMIC DNA]</scope>
    <source>
        <strain evidence="9 10">CGMCC 1.7660</strain>
    </source>
</reference>
<feature type="transmembrane region" description="Helical" evidence="7">
    <location>
        <begin position="235"/>
        <end position="261"/>
    </location>
</feature>
<evidence type="ECO:0000256" key="1">
    <source>
        <dbReference type="ARBA" id="ARBA00004651"/>
    </source>
</evidence>
<keyword evidence="10" id="KW-1185">Reference proteome</keyword>
<feature type="transmembrane region" description="Helical" evidence="7">
    <location>
        <begin position="281"/>
        <end position="307"/>
    </location>
</feature>
<evidence type="ECO:0000259" key="8">
    <source>
        <dbReference type="PROSITE" id="PS50928"/>
    </source>
</evidence>
<evidence type="ECO:0000256" key="4">
    <source>
        <dbReference type="ARBA" id="ARBA00022692"/>
    </source>
</evidence>
<keyword evidence="6 7" id="KW-0472">Membrane</keyword>
<feature type="transmembrane region" description="Helical" evidence="7">
    <location>
        <begin position="177"/>
        <end position="197"/>
    </location>
</feature>
<keyword evidence="3" id="KW-1003">Cell membrane</keyword>
<feature type="transmembrane region" description="Helical" evidence="7">
    <location>
        <begin position="99"/>
        <end position="122"/>
    </location>
</feature>
<protein>
    <submittedName>
        <fullName evidence="9">Peptide/nickel transport system permease protein</fullName>
    </submittedName>
</protein>
<dbReference type="RefSeq" id="WP_208109767.1">
    <property type="nucleotide sequence ID" value="NZ_SNYW01000007.1"/>
</dbReference>
<dbReference type="SUPFAM" id="SSF161098">
    <property type="entry name" value="MetI-like"/>
    <property type="match status" value="1"/>
</dbReference>
<comment type="similarity">
    <text evidence="7">Belongs to the binding-protein-dependent transport system permease family.</text>
</comment>
<organism evidence="9 10">
    <name type="scientific">Dongia mobilis</name>
    <dbReference type="NCBI Taxonomy" id="578943"/>
    <lineage>
        <taxon>Bacteria</taxon>
        <taxon>Pseudomonadati</taxon>
        <taxon>Pseudomonadota</taxon>
        <taxon>Alphaproteobacteria</taxon>
        <taxon>Rhodospirillales</taxon>
        <taxon>Dongiaceae</taxon>
        <taxon>Dongia</taxon>
    </lineage>
</organism>
<keyword evidence="2 7" id="KW-0813">Transport</keyword>
<feature type="transmembrane region" description="Helical" evidence="7">
    <location>
        <begin position="134"/>
        <end position="157"/>
    </location>
</feature>
<sequence length="316" mass="34111">MLKLILQRFGAACFTLAFIAIVVFGAVELMPGNACTAYLGRDAKGAKLESCEKRLGLDRPAFERFGEWAGRLAQGDLGESVRRGKPITELVGWRLRNTIVLAVTALLFGIPIAIGLGVLAALRRDRPVDILLSTTAIFAMTIPEFVSATLLILVFSIGLGWAAGVVTVSYKAPVLDLLANSILPAVTLTLVLTAHILRMVRSSVIDVLESEYVLMAHLKGVPFGRIVWRHVLPNSLLPAISVIGLTMAWLLGGVVVVESVYNYPGLGRMAVDAVADRDIPLIQAIALLICGLYILSNLATDVLALMLNPRLRTYRT</sequence>
<name>A0A4R6WPH3_9PROT</name>
<dbReference type="GO" id="GO:0071916">
    <property type="term" value="F:dipeptide transmembrane transporter activity"/>
    <property type="evidence" value="ECO:0007669"/>
    <property type="project" value="TreeGrafter"/>
</dbReference>
<dbReference type="PANTHER" id="PTHR43163:SF6">
    <property type="entry name" value="DIPEPTIDE TRANSPORT SYSTEM PERMEASE PROTEIN DPPB-RELATED"/>
    <property type="match status" value="1"/>
</dbReference>
<proteinExistence type="inferred from homology"/>
<dbReference type="CDD" id="cd06261">
    <property type="entry name" value="TM_PBP2"/>
    <property type="match status" value="1"/>
</dbReference>
<keyword evidence="5 7" id="KW-1133">Transmembrane helix</keyword>
<comment type="subcellular location">
    <subcellularLocation>
        <location evidence="1 7">Cell membrane</location>
        <topology evidence="1 7">Multi-pass membrane protein</topology>
    </subcellularLocation>
</comment>
<evidence type="ECO:0000256" key="6">
    <source>
        <dbReference type="ARBA" id="ARBA00023136"/>
    </source>
</evidence>
<dbReference type="PANTHER" id="PTHR43163">
    <property type="entry name" value="DIPEPTIDE TRANSPORT SYSTEM PERMEASE PROTEIN DPPB-RELATED"/>
    <property type="match status" value="1"/>
</dbReference>
<feature type="domain" description="ABC transmembrane type-1" evidence="8">
    <location>
        <begin position="95"/>
        <end position="300"/>
    </location>
</feature>
<dbReference type="EMBL" id="SNYW01000007">
    <property type="protein sequence ID" value="TDQ82995.1"/>
    <property type="molecule type" value="Genomic_DNA"/>
</dbReference>